<proteinExistence type="predicted"/>
<dbReference type="Gene3D" id="1.10.10.60">
    <property type="entry name" value="Homeodomain-like"/>
    <property type="match status" value="2"/>
</dbReference>
<evidence type="ECO:0000313" key="7">
    <source>
        <dbReference type="EMBL" id="GAA0318674.1"/>
    </source>
</evidence>
<dbReference type="SUPFAM" id="SSF52172">
    <property type="entry name" value="CheY-like"/>
    <property type="match status" value="1"/>
</dbReference>
<dbReference type="PROSITE" id="PS00041">
    <property type="entry name" value="HTH_ARAC_FAMILY_1"/>
    <property type="match status" value="1"/>
</dbReference>
<dbReference type="PANTHER" id="PTHR43280:SF2">
    <property type="entry name" value="HTH-TYPE TRANSCRIPTIONAL REGULATOR EXSA"/>
    <property type="match status" value="1"/>
</dbReference>
<dbReference type="PRINTS" id="PR00032">
    <property type="entry name" value="HTHARAC"/>
</dbReference>
<feature type="modified residue" description="4-aspartylphosphate" evidence="4">
    <location>
        <position position="53"/>
    </location>
</feature>
<dbReference type="PANTHER" id="PTHR43280">
    <property type="entry name" value="ARAC-FAMILY TRANSCRIPTIONAL REGULATOR"/>
    <property type="match status" value="1"/>
</dbReference>
<dbReference type="Proteomes" id="UP001500782">
    <property type="component" value="Unassembled WGS sequence"/>
</dbReference>
<dbReference type="Pfam" id="PF00072">
    <property type="entry name" value="Response_reg"/>
    <property type="match status" value="1"/>
</dbReference>
<dbReference type="PROSITE" id="PS50110">
    <property type="entry name" value="RESPONSE_REGULATORY"/>
    <property type="match status" value="1"/>
</dbReference>
<keyword evidence="2" id="KW-0238">DNA-binding</keyword>
<evidence type="ECO:0000256" key="4">
    <source>
        <dbReference type="PROSITE-ProRule" id="PRU00169"/>
    </source>
</evidence>
<dbReference type="InterPro" id="IPR020449">
    <property type="entry name" value="Tscrpt_reg_AraC-type_HTH"/>
</dbReference>
<dbReference type="Gene3D" id="3.40.50.2300">
    <property type="match status" value="1"/>
</dbReference>
<keyword evidence="8" id="KW-1185">Reference proteome</keyword>
<feature type="domain" description="Response regulatory" evidence="6">
    <location>
        <begin position="2"/>
        <end position="118"/>
    </location>
</feature>
<evidence type="ECO:0000256" key="3">
    <source>
        <dbReference type="ARBA" id="ARBA00023163"/>
    </source>
</evidence>
<gene>
    <name evidence="7" type="ORF">GCM10008967_06570</name>
</gene>
<dbReference type="InterPro" id="IPR011006">
    <property type="entry name" value="CheY-like_superfamily"/>
</dbReference>
<dbReference type="PROSITE" id="PS01124">
    <property type="entry name" value="HTH_ARAC_FAMILY_2"/>
    <property type="match status" value="1"/>
</dbReference>
<dbReference type="RefSeq" id="WP_343796336.1">
    <property type="nucleotide sequence ID" value="NZ_BAAADJ010000005.1"/>
</dbReference>
<dbReference type="InterPro" id="IPR018062">
    <property type="entry name" value="HTH_AraC-typ_CS"/>
</dbReference>
<dbReference type="SMART" id="SM00342">
    <property type="entry name" value="HTH_ARAC"/>
    <property type="match status" value="1"/>
</dbReference>
<protein>
    <submittedName>
        <fullName evidence="7">Response regulator</fullName>
    </submittedName>
</protein>
<evidence type="ECO:0000259" key="5">
    <source>
        <dbReference type="PROSITE" id="PS01124"/>
    </source>
</evidence>
<keyword evidence="4" id="KW-0597">Phosphoprotein</keyword>
<dbReference type="Pfam" id="PF12833">
    <property type="entry name" value="HTH_18"/>
    <property type="match status" value="1"/>
</dbReference>
<dbReference type="SUPFAM" id="SSF46689">
    <property type="entry name" value="Homeodomain-like"/>
    <property type="match status" value="2"/>
</dbReference>
<evidence type="ECO:0000256" key="2">
    <source>
        <dbReference type="ARBA" id="ARBA00023125"/>
    </source>
</evidence>
<organism evidence="7 8">
    <name type="scientific">Bacillus carboniphilus</name>
    <dbReference type="NCBI Taxonomy" id="86663"/>
    <lineage>
        <taxon>Bacteria</taxon>
        <taxon>Bacillati</taxon>
        <taxon>Bacillota</taxon>
        <taxon>Bacilli</taxon>
        <taxon>Bacillales</taxon>
        <taxon>Bacillaceae</taxon>
        <taxon>Bacillus</taxon>
    </lineage>
</organism>
<dbReference type="CDD" id="cd17536">
    <property type="entry name" value="REC_YesN-like"/>
    <property type="match status" value="1"/>
</dbReference>
<accession>A0ABP3FLY0</accession>
<dbReference type="SMART" id="SM00448">
    <property type="entry name" value="REC"/>
    <property type="match status" value="1"/>
</dbReference>
<dbReference type="InterPro" id="IPR018060">
    <property type="entry name" value="HTH_AraC"/>
</dbReference>
<dbReference type="InterPro" id="IPR001789">
    <property type="entry name" value="Sig_transdc_resp-reg_receiver"/>
</dbReference>
<dbReference type="InterPro" id="IPR009057">
    <property type="entry name" value="Homeodomain-like_sf"/>
</dbReference>
<name>A0ABP3FLY0_9BACI</name>
<evidence type="ECO:0000313" key="8">
    <source>
        <dbReference type="Proteomes" id="UP001500782"/>
    </source>
</evidence>
<reference evidence="8" key="1">
    <citation type="journal article" date="2019" name="Int. J. Syst. Evol. Microbiol.">
        <title>The Global Catalogue of Microorganisms (GCM) 10K type strain sequencing project: providing services to taxonomists for standard genome sequencing and annotation.</title>
        <authorList>
            <consortium name="The Broad Institute Genomics Platform"/>
            <consortium name="The Broad Institute Genome Sequencing Center for Infectious Disease"/>
            <person name="Wu L."/>
            <person name="Ma J."/>
        </authorList>
    </citation>
    <scope>NUCLEOTIDE SEQUENCE [LARGE SCALE GENOMIC DNA]</scope>
    <source>
        <strain evidence="8">JCM 9731</strain>
    </source>
</reference>
<comment type="caution">
    <text evidence="7">The sequence shown here is derived from an EMBL/GenBank/DDBJ whole genome shotgun (WGS) entry which is preliminary data.</text>
</comment>
<dbReference type="EMBL" id="BAAADJ010000005">
    <property type="protein sequence ID" value="GAA0318674.1"/>
    <property type="molecule type" value="Genomic_DNA"/>
</dbReference>
<keyword evidence="1" id="KW-0805">Transcription regulation</keyword>
<feature type="domain" description="HTH araC/xylS-type" evidence="5">
    <location>
        <begin position="131"/>
        <end position="229"/>
    </location>
</feature>
<sequence>MNILCVDDEPIVIEQLEYILKPSFPLWNFYYAYDSSQALSIFKENYFHLAIVDIEMPGKSGLELIRDLKEQQADLPVIILSAHQDFQFAKASIQLGVVEYLTKPIIAEELRETVKKFSSEVYKQGYSKLINEALSTIEECYNQRLTLQKVASKVHVSAAYLSRKFSEEVGSSLSDYINQYRLEKAKHLLVSSNENISTIAEKTGFNSLHYFSTQFKKKEEMTPKEYRERNRNL</sequence>
<keyword evidence="3" id="KW-0804">Transcription</keyword>
<evidence type="ECO:0000256" key="1">
    <source>
        <dbReference type="ARBA" id="ARBA00023015"/>
    </source>
</evidence>
<evidence type="ECO:0000259" key="6">
    <source>
        <dbReference type="PROSITE" id="PS50110"/>
    </source>
</evidence>